<protein>
    <recommendedName>
        <fullName evidence="7">Gram-positive cocci surface proteins LPxTG domain-containing protein</fullName>
    </recommendedName>
</protein>
<evidence type="ECO:0000313" key="8">
    <source>
        <dbReference type="EMBL" id="MDH6181951.1"/>
    </source>
</evidence>
<organism evidence="8 9">
    <name type="scientific">Antiquaquibacter oligotrophicus</name>
    <dbReference type="NCBI Taxonomy" id="2880260"/>
    <lineage>
        <taxon>Bacteria</taxon>
        <taxon>Bacillati</taxon>
        <taxon>Actinomycetota</taxon>
        <taxon>Actinomycetes</taxon>
        <taxon>Micrococcales</taxon>
        <taxon>Microbacteriaceae</taxon>
        <taxon>Antiquaquibacter</taxon>
    </lineage>
</organism>
<evidence type="ECO:0000256" key="2">
    <source>
        <dbReference type="ARBA" id="ARBA00022525"/>
    </source>
</evidence>
<reference evidence="8 9" key="1">
    <citation type="submission" date="2023-04" db="EMBL/GenBank/DDBJ databases">
        <title>Genome Encyclopedia of Bacteria and Archaea VI: Functional Genomics of Type Strains.</title>
        <authorList>
            <person name="Whitman W."/>
        </authorList>
    </citation>
    <scope>NUCLEOTIDE SEQUENCE [LARGE SCALE GENOMIC DNA]</scope>
    <source>
        <strain evidence="8 9">SG_E_30_P1</strain>
    </source>
</reference>
<keyword evidence="5" id="KW-0472">Membrane</keyword>
<evidence type="ECO:0000259" key="7">
    <source>
        <dbReference type="PROSITE" id="PS50847"/>
    </source>
</evidence>
<dbReference type="Proteomes" id="UP001160142">
    <property type="component" value="Unassembled WGS sequence"/>
</dbReference>
<keyword evidence="9" id="KW-1185">Reference proteome</keyword>
<keyword evidence="3 6" id="KW-0732">Signal</keyword>
<keyword evidence="4" id="KW-0572">Peptidoglycan-anchor</keyword>
<accession>A0ABT6KPM8</accession>
<evidence type="ECO:0000313" key="9">
    <source>
        <dbReference type="Proteomes" id="UP001160142"/>
    </source>
</evidence>
<evidence type="ECO:0000256" key="5">
    <source>
        <dbReference type="SAM" id="Phobius"/>
    </source>
</evidence>
<keyword evidence="1" id="KW-0134">Cell wall</keyword>
<feature type="signal peptide" evidence="6">
    <location>
        <begin position="1"/>
        <end position="27"/>
    </location>
</feature>
<proteinExistence type="predicted"/>
<dbReference type="PROSITE" id="PS50847">
    <property type="entry name" value="GRAM_POS_ANCHORING"/>
    <property type="match status" value="1"/>
</dbReference>
<keyword evidence="5" id="KW-1133">Transmembrane helix</keyword>
<feature type="chain" id="PRO_5046587188" description="Gram-positive cocci surface proteins LPxTG domain-containing protein" evidence="6">
    <location>
        <begin position="28"/>
        <end position="347"/>
    </location>
</feature>
<evidence type="ECO:0000256" key="4">
    <source>
        <dbReference type="ARBA" id="ARBA00023088"/>
    </source>
</evidence>
<dbReference type="RefSeq" id="WP_322134244.1">
    <property type="nucleotide sequence ID" value="NZ_CP085036.1"/>
</dbReference>
<dbReference type="EMBL" id="JARXVQ010000001">
    <property type="protein sequence ID" value="MDH6181951.1"/>
    <property type="molecule type" value="Genomic_DNA"/>
</dbReference>
<keyword evidence="5" id="KW-0812">Transmembrane</keyword>
<gene>
    <name evidence="8" type="ORF">M2152_002133</name>
</gene>
<keyword evidence="2" id="KW-0964">Secreted</keyword>
<evidence type="ECO:0000256" key="6">
    <source>
        <dbReference type="SAM" id="SignalP"/>
    </source>
</evidence>
<feature type="domain" description="Gram-positive cocci surface proteins LPxTG" evidence="7">
    <location>
        <begin position="314"/>
        <end position="347"/>
    </location>
</feature>
<comment type="caution">
    <text evidence="8">The sequence shown here is derived from an EMBL/GenBank/DDBJ whole genome shotgun (WGS) entry which is preliminary data.</text>
</comment>
<dbReference type="InterPro" id="IPR019931">
    <property type="entry name" value="LPXTG_anchor"/>
</dbReference>
<name>A0ABT6KPM8_9MICO</name>
<evidence type="ECO:0000256" key="1">
    <source>
        <dbReference type="ARBA" id="ARBA00022512"/>
    </source>
</evidence>
<evidence type="ECO:0000256" key="3">
    <source>
        <dbReference type="ARBA" id="ARBA00022729"/>
    </source>
</evidence>
<feature type="transmembrane region" description="Helical" evidence="5">
    <location>
        <begin position="321"/>
        <end position="342"/>
    </location>
</feature>
<sequence>MKRSIVIAGTAVAAAASLALLPAAATAHTDHLFTWSYSPVGSDAGGFSTASKTDAALALLGENTLPIIDEVSGMEVCDEVGYAVGFVEENSEVDFPAVATWDHSTGAILSGPVLLDLQTEVMSYVDDVVELDTLADCTVISIVHVYGGDEPGASFWGIAEIDPATGDTTVVLELPDYEVVEWSEFTGLATNAAGATHIFFDLDGLPYYAAVDFEAGTLSDPVALQGLSDYFESSGFTQGVDFDAAGGLWLVTGVNAEEEYHLVSYAAGADLGTAIVTDIGILPYYGDGLQISSPIPLTAEGAAVAPVTPAKPQLAATGSELPFGIAAGAIALLLAGGTALVLRRRAA</sequence>